<reference evidence="1 2" key="1">
    <citation type="journal article" date="2013" name="Stand. Genomic Sci.">
        <title>Genomic Encyclopedia of Type Strains, Phase I: The one thousand microbial genomes (KMG-I) project.</title>
        <authorList>
            <person name="Kyrpides N.C."/>
            <person name="Woyke T."/>
            <person name="Eisen J.A."/>
            <person name="Garrity G."/>
            <person name="Lilburn T.G."/>
            <person name="Beck B.J."/>
            <person name="Whitman W.B."/>
            <person name="Hugenholtz P."/>
            <person name="Klenk H.P."/>
        </authorList>
    </citation>
    <scope>NUCLEOTIDE SEQUENCE [LARGE SCALE GENOMIC DNA]</scope>
    <source>
        <strain evidence="1 2">DSM 13484</strain>
    </source>
</reference>
<dbReference type="RefSeq" id="WP_145710711.1">
    <property type="nucleotide sequence ID" value="NZ_BAAAFY010000001.1"/>
</dbReference>
<sequence length="487" mass="55096">MPSFKTDESFLEKISLGAIGTQRVFHRLFELGHKPIELERGSMNYKIWKKIKIKRIRVPDIICVNSGIRIESRAKSKLEITMSHSLSDPERGWDAGLKDEDFVALIGCKKGERSPIDWQPIGPVQFISVKELRDSYKRGEVVTEKPKGAQEGSEVRVTWPSCIAKNNLRIEEITEGKITGIPPEGRRTLWRLKKSKTGVDITLKPLVQPGQDVLENQIIAATVSVYLDIPQKVVDSNYFINNLTNLNHSERYAAAKALRYFEGKSIVDALKKRISDSEEHIYIQLEAAASLAILGNEEGFSFIERSLKSEYLQHVLETVIVLAEVRSPRACELLCEILLNDNYDAEIRAGAAWALGEQKSKGTLDALISSFNAFDENIRIEAARALAKMTQSYSSDLLEKFADASPIEKPGVAWALTKSTSITLDQLLASMTDTDSRHWITYILGIQGQERYIQEIEKIMHHDSEVYFAVTLLWKITTSWIHELKEY</sequence>
<dbReference type="SMART" id="SM00567">
    <property type="entry name" value="EZ_HEAT"/>
    <property type="match status" value="4"/>
</dbReference>
<organism evidence="1 2">
    <name type="scientific">Chitinophaga japonensis</name>
    <name type="common">Flexibacter japonensis</name>
    <dbReference type="NCBI Taxonomy" id="104662"/>
    <lineage>
        <taxon>Bacteria</taxon>
        <taxon>Pseudomonadati</taxon>
        <taxon>Bacteroidota</taxon>
        <taxon>Chitinophagia</taxon>
        <taxon>Chitinophagales</taxon>
        <taxon>Chitinophagaceae</taxon>
        <taxon>Chitinophaga</taxon>
    </lineage>
</organism>
<evidence type="ECO:0000313" key="1">
    <source>
        <dbReference type="EMBL" id="TWI91565.1"/>
    </source>
</evidence>
<dbReference type="PANTHER" id="PTHR12697:SF5">
    <property type="entry name" value="DEOXYHYPUSINE HYDROXYLASE"/>
    <property type="match status" value="1"/>
</dbReference>
<dbReference type="Proteomes" id="UP000316778">
    <property type="component" value="Unassembled WGS sequence"/>
</dbReference>
<dbReference type="GO" id="GO:0016491">
    <property type="term" value="F:oxidoreductase activity"/>
    <property type="evidence" value="ECO:0007669"/>
    <property type="project" value="TreeGrafter"/>
</dbReference>
<dbReference type="PANTHER" id="PTHR12697">
    <property type="entry name" value="PBS LYASE HEAT-LIKE PROTEIN"/>
    <property type="match status" value="1"/>
</dbReference>
<keyword evidence="2" id="KW-1185">Reference proteome</keyword>
<dbReference type="SUPFAM" id="SSF48371">
    <property type="entry name" value="ARM repeat"/>
    <property type="match status" value="1"/>
</dbReference>
<accession>A0A562TDK1</accession>
<dbReference type="EMBL" id="VLLG01000002">
    <property type="protein sequence ID" value="TWI91565.1"/>
    <property type="molecule type" value="Genomic_DNA"/>
</dbReference>
<dbReference type="InterPro" id="IPR016024">
    <property type="entry name" value="ARM-type_fold"/>
</dbReference>
<dbReference type="OrthoDB" id="510108at2"/>
<comment type="caution">
    <text evidence="1">The sequence shown here is derived from an EMBL/GenBank/DDBJ whole genome shotgun (WGS) entry which is preliminary data.</text>
</comment>
<dbReference type="Gene3D" id="1.25.10.10">
    <property type="entry name" value="Leucine-rich Repeat Variant"/>
    <property type="match status" value="1"/>
</dbReference>
<evidence type="ECO:0000313" key="2">
    <source>
        <dbReference type="Proteomes" id="UP000316778"/>
    </source>
</evidence>
<dbReference type="Pfam" id="PF13646">
    <property type="entry name" value="HEAT_2"/>
    <property type="match status" value="1"/>
</dbReference>
<protein>
    <submittedName>
        <fullName evidence="1">HEAT repeat protein</fullName>
    </submittedName>
</protein>
<dbReference type="InterPro" id="IPR004155">
    <property type="entry name" value="PBS_lyase_HEAT"/>
</dbReference>
<proteinExistence type="predicted"/>
<dbReference type="InterPro" id="IPR011989">
    <property type="entry name" value="ARM-like"/>
</dbReference>
<dbReference type="AlphaFoldDB" id="A0A562TDK1"/>
<gene>
    <name evidence="1" type="ORF">LX66_0937</name>
</gene>
<name>A0A562TDK1_CHIJA</name>